<dbReference type="EMBL" id="BARS01022331">
    <property type="protein sequence ID" value="GAG13176.1"/>
    <property type="molecule type" value="Genomic_DNA"/>
</dbReference>
<organism evidence="1">
    <name type="scientific">marine sediment metagenome</name>
    <dbReference type="NCBI Taxonomy" id="412755"/>
    <lineage>
        <taxon>unclassified sequences</taxon>
        <taxon>metagenomes</taxon>
        <taxon>ecological metagenomes</taxon>
    </lineage>
</organism>
<name>X0WKF3_9ZZZZ</name>
<evidence type="ECO:0008006" key="2">
    <source>
        <dbReference type="Google" id="ProtNLM"/>
    </source>
</evidence>
<sequence length="270" mass="27832">TPNENYNGGDTFTFNANDGQADSSVATVSITVNAVNDDPVAVDDLAITGQDTPVDVDVLANDTDVEGDNLSVASVTDPANGSVVNNGSNVTYTPNAGFTGDDTFTYTADDGNGGTATANVTVSVEPAGSEPIAHWKLDETEGTAAHDSSGNGHDGTLSYSGWAWTPDGRIDGALAFVNGFGRVTLDAPVDVAESHTITAWITAPIKDGKWLYLVADAAGNGFLYAYAGELGIRSIELNRFVGCGFDMRSLAAGWHHVAAVADGGVTGFYV</sequence>
<dbReference type="Gene3D" id="2.60.120.200">
    <property type="match status" value="1"/>
</dbReference>
<accession>X0WKF3</accession>
<dbReference type="Pfam" id="PF17963">
    <property type="entry name" value="Big_9"/>
    <property type="match status" value="2"/>
</dbReference>
<comment type="caution">
    <text evidence="1">The sequence shown here is derived from an EMBL/GenBank/DDBJ whole genome shotgun (WGS) entry which is preliminary data.</text>
</comment>
<feature type="non-terminal residue" evidence="1">
    <location>
        <position position="270"/>
    </location>
</feature>
<gene>
    <name evidence="1" type="ORF">S01H1_35719</name>
</gene>
<proteinExistence type="predicted"/>
<protein>
    <recommendedName>
        <fullName evidence="2">Tandem-95 repeat protein</fullName>
    </recommendedName>
</protein>
<dbReference type="AlphaFoldDB" id="X0WKF3"/>
<dbReference type="InterPro" id="IPR013320">
    <property type="entry name" value="ConA-like_dom_sf"/>
</dbReference>
<reference evidence="1" key="1">
    <citation type="journal article" date="2014" name="Front. Microbiol.">
        <title>High frequency of phylogenetically diverse reductive dehalogenase-homologous genes in deep subseafloor sedimentary metagenomes.</title>
        <authorList>
            <person name="Kawai M."/>
            <person name="Futagami T."/>
            <person name="Toyoda A."/>
            <person name="Takaki Y."/>
            <person name="Nishi S."/>
            <person name="Hori S."/>
            <person name="Arai W."/>
            <person name="Tsubouchi T."/>
            <person name="Morono Y."/>
            <person name="Uchiyama I."/>
            <person name="Ito T."/>
            <person name="Fujiyama A."/>
            <person name="Inagaki F."/>
            <person name="Takami H."/>
        </authorList>
    </citation>
    <scope>NUCLEOTIDE SEQUENCE</scope>
    <source>
        <strain evidence="1">Expedition CK06-06</strain>
    </source>
</reference>
<dbReference type="NCBIfam" id="NF012211">
    <property type="entry name" value="tand_rpt_95"/>
    <property type="match status" value="2"/>
</dbReference>
<dbReference type="Gene3D" id="2.60.40.3440">
    <property type="match status" value="1"/>
</dbReference>
<dbReference type="SUPFAM" id="SSF49899">
    <property type="entry name" value="Concanavalin A-like lectins/glucanases"/>
    <property type="match status" value="1"/>
</dbReference>
<evidence type="ECO:0000313" key="1">
    <source>
        <dbReference type="EMBL" id="GAG13176.1"/>
    </source>
</evidence>
<feature type="non-terminal residue" evidence="1">
    <location>
        <position position="1"/>
    </location>
</feature>